<evidence type="ECO:0000313" key="3">
    <source>
        <dbReference type="Proteomes" id="UP000045706"/>
    </source>
</evidence>
<accession>A0A0G4NQK7</accession>
<dbReference type="Proteomes" id="UP000045706">
    <property type="component" value="Unassembled WGS sequence"/>
</dbReference>
<dbReference type="GO" id="GO:0005737">
    <property type="term" value="C:cytoplasm"/>
    <property type="evidence" value="ECO:0007669"/>
    <property type="project" value="TreeGrafter"/>
</dbReference>
<feature type="compositionally biased region" description="Polar residues" evidence="1">
    <location>
        <begin position="32"/>
        <end position="50"/>
    </location>
</feature>
<dbReference type="EMBL" id="CVQI01037839">
    <property type="protein sequence ID" value="CRK48745.1"/>
    <property type="molecule type" value="Genomic_DNA"/>
</dbReference>
<dbReference type="AlphaFoldDB" id="A0A0G4NQK7"/>
<protein>
    <submittedName>
        <fullName evidence="2">Uncharacterized protein</fullName>
    </submittedName>
</protein>
<dbReference type="GO" id="GO:0016567">
    <property type="term" value="P:protein ubiquitination"/>
    <property type="evidence" value="ECO:0007669"/>
    <property type="project" value="TreeGrafter"/>
</dbReference>
<proteinExistence type="predicted"/>
<reference evidence="3" key="1">
    <citation type="submission" date="2015-05" db="EMBL/GenBank/DDBJ databases">
        <authorList>
            <person name="Fogelqvist Johan"/>
        </authorList>
    </citation>
    <scope>NUCLEOTIDE SEQUENCE [LARGE SCALE GENOMIC DNA]</scope>
</reference>
<feature type="region of interest" description="Disordered" evidence="1">
    <location>
        <begin position="25"/>
        <end position="53"/>
    </location>
</feature>
<dbReference type="GO" id="GO:0007265">
    <property type="term" value="P:Ras protein signal transduction"/>
    <property type="evidence" value="ECO:0007669"/>
    <property type="project" value="TreeGrafter"/>
</dbReference>
<dbReference type="GO" id="GO:0061630">
    <property type="term" value="F:ubiquitin protein ligase activity"/>
    <property type="evidence" value="ECO:0007669"/>
    <property type="project" value="TreeGrafter"/>
</dbReference>
<dbReference type="PANTHER" id="PTHR24007:SF7">
    <property type="entry name" value="BRCA1-ASSOCIATED PROTEIN"/>
    <property type="match status" value="1"/>
</dbReference>
<sequence length="83" mass="9360">METQYVWDYAGDTWVHRLIRDKGDGKVVELPGTTSRQAGLSNNGDGSGQQDDVVPRAKLDNVGMEYTHLLTSQLESQRVYFEE</sequence>
<feature type="non-terminal residue" evidence="2">
    <location>
        <position position="83"/>
    </location>
</feature>
<gene>
    <name evidence="2" type="ORF">BN1723_020635</name>
</gene>
<dbReference type="PANTHER" id="PTHR24007">
    <property type="entry name" value="BRCA1-ASSOCIATED PROTEIN"/>
    <property type="match status" value="1"/>
</dbReference>
<evidence type="ECO:0000256" key="1">
    <source>
        <dbReference type="SAM" id="MobiDB-lite"/>
    </source>
</evidence>
<organism evidence="2 3">
    <name type="scientific">Verticillium longisporum</name>
    <name type="common">Verticillium dahliae var. longisporum</name>
    <dbReference type="NCBI Taxonomy" id="100787"/>
    <lineage>
        <taxon>Eukaryota</taxon>
        <taxon>Fungi</taxon>
        <taxon>Dikarya</taxon>
        <taxon>Ascomycota</taxon>
        <taxon>Pezizomycotina</taxon>
        <taxon>Sordariomycetes</taxon>
        <taxon>Hypocreomycetidae</taxon>
        <taxon>Glomerellales</taxon>
        <taxon>Plectosphaerellaceae</taxon>
        <taxon>Verticillium</taxon>
    </lineage>
</organism>
<name>A0A0G4NQK7_VERLO</name>
<evidence type="ECO:0000313" key="2">
    <source>
        <dbReference type="EMBL" id="CRK48745.1"/>
    </source>
</evidence>